<keyword evidence="1" id="KW-1133">Transmembrane helix</keyword>
<gene>
    <name evidence="2" type="ORF">PR001_g22378</name>
    <name evidence="3" type="ORF">PR003_g23813</name>
</gene>
<accession>A0A6A3IZS5</accession>
<evidence type="ECO:0000313" key="3">
    <source>
        <dbReference type="EMBL" id="KAE9296216.1"/>
    </source>
</evidence>
<feature type="transmembrane region" description="Helical" evidence="1">
    <location>
        <begin position="265"/>
        <end position="285"/>
    </location>
</feature>
<evidence type="ECO:0000256" key="1">
    <source>
        <dbReference type="SAM" id="Phobius"/>
    </source>
</evidence>
<name>A0A6A3IZS5_9STRA</name>
<organism evidence="2 4">
    <name type="scientific">Phytophthora rubi</name>
    <dbReference type="NCBI Taxonomy" id="129364"/>
    <lineage>
        <taxon>Eukaryota</taxon>
        <taxon>Sar</taxon>
        <taxon>Stramenopiles</taxon>
        <taxon>Oomycota</taxon>
        <taxon>Peronosporomycetes</taxon>
        <taxon>Peronosporales</taxon>
        <taxon>Peronosporaceae</taxon>
        <taxon>Phytophthora</taxon>
    </lineage>
</organism>
<keyword evidence="1" id="KW-0812">Transmembrane</keyword>
<comment type="caution">
    <text evidence="2">The sequence shown here is derived from an EMBL/GenBank/DDBJ whole genome shotgun (WGS) entry which is preliminary data.</text>
</comment>
<evidence type="ECO:0000313" key="4">
    <source>
        <dbReference type="Proteomes" id="UP000429607"/>
    </source>
</evidence>
<proteinExistence type="predicted"/>
<feature type="transmembrane region" description="Helical" evidence="1">
    <location>
        <begin position="517"/>
        <end position="535"/>
    </location>
</feature>
<dbReference type="Proteomes" id="UP000434957">
    <property type="component" value="Unassembled WGS sequence"/>
</dbReference>
<dbReference type="EMBL" id="QXFV01002480">
    <property type="protein sequence ID" value="KAE8987257.1"/>
    <property type="molecule type" value="Genomic_DNA"/>
</dbReference>
<dbReference type="EMBL" id="QXFT01002570">
    <property type="protein sequence ID" value="KAE9296216.1"/>
    <property type="molecule type" value="Genomic_DNA"/>
</dbReference>
<evidence type="ECO:0000313" key="5">
    <source>
        <dbReference type="Proteomes" id="UP000434957"/>
    </source>
</evidence>
<feature type="transmembrane region" description="Helical" evidence="1">
    <location>
        <begin position="184"/>
        <end position="207"/>
    </location>
</feature>
<feature type="transmembrane region" description="Helical" evidence="1">
    <location>
        <begin position="474"/>
        <end position="497"/>
    </location>
</feature>
<feature type="transmembrane region" description="Helical" evidence="1">
    <location>
        <begin position="144"/>
        <end position="163"/>
    </location>
</feature>
<sequence length="596" mass="66126">MVHTVSEGLTVAWGYWTSLQVGHRGKYSVERLLSFRDYYVRTSPTRVLVVCATALLPAFIVAILVEFIPLKPPEAGWRANYAFWIRLYVLSLPIAFGGVYQVKEVIEPGAISTTGVVTAAVGSCTCYVALSIAVAALWKFPIPFGYVLTVGPFVAFYMVFFMLSIGPRVLAHSQVLRRQIFSQMLVIAAQGMLAIAYPTFGAIFNQLSGHEQTAFVFVLPIIKFCVKQFVAKASAHLHEYVGPTVVLSVDVCNVLYVAICVQTAISPITTTLVIALDAFFVLLAFRSIYNQSHMTQARVSASLTSLPKSNYVQNLIALVRQTVQLARAVDALPTPIRIRAPFPLPLSDESANYMRRLISANENNTQEVEVAADDSSLIPCEDPTQQRSNGNGDRTPALMLLHRALNDRRIAPAPDNTQRKPPPILIRLSKVFLPSQSKSINHATLHSRYQASSSNVQDGLQALFHSEYVVMGEFIECVTPILYAVYLAVLYHLPTAAYYPHTRSLTAAKFASTETNLMLYALIELALFVGLNVLLRRKLGFFPLYQLAFVFETHARTLQSHLFVWVLCILQITLVHNGKLKDSTPAMKFYVALTID</sequence>
<keyword evidence="1" id="KW-0472">Membrane</keyword>
<feature type="transmembrane region" description="Helical" evidence="1">
    <location>
        <begin position="47"/>
        <end position="69"/>
    </location>
</feature>
<feature type="transmembrane region" description="Helical" evidence="1">
    <location>
        <begin position="81"/>
        <end position="102"/>
    </location>
</feature>
<dbReference type="AlphaFoldDB" id="A0A6A3IZS5"/>
<feature type="transmembrane region" description="Helical" evidence="1">
    <location>
        <begin position="114"/>
        <end position="138"/>
    </location>
</feature>
<evidence type="ECO:0000313" key="2">
    <source>
        <dbReference type="EMBL" id="KAE8987257.1"/>
    </source>
</evidence>
<keyword evidence="5" id="KW-1185">Reference proteome</keyword>
<reference evidence="2 4" key="1">
    <citation type="submission" date="2018-09" db="EMBL/GenBank/DDBJ databases">
        <title>Genomic investigation of the strawberry pathogen Phytophthora fragariae indicates pathogenicity is determined by transcriptional variation in three key races.</title>
        <authorList>
            <person name="Adams T.M."/>
            <person name="Armitage A.D."/>
            <person name="Sobczyk M.K."/>
            <person name="Bates H.J."/>
            <person name="Dunwell J.M."/>
            <person name="Nellist C.F."/>
            <person name="Harrison R.J."/>
        </authorList>
    </citation>
    <scope>NUCLEOTIDE SEQUENCE [LARGE SCALE GENOMIC DNA]</scope>
    <source>
        <strain evidence="2 4">SCRP249</strain>
        <strain evidence="3 5">SCRP333</strain>
    </source>
</reference>
<dbReference type="Proteomes" id="UP000429607">
    <property type="component" value="Unassembled WGS sequence"/>
</dbReference>
<protein>
    <submittedName>
        <fullName evidence="2">Uncharacterized protein</fullName>
    </submittedName>
</protein>